<dbReference type="Pfam" id="PF13440">
    <property type="entry name" value="Polysacc_synt_3"/>
    <property type="match status" value="1"/>
</dbReference>
<dbReference type="PANTHER" id="PTHR12526:SF640">
    <property type="entry name" value="COLANIC ACID BIOSYNTHESIS GLYCOSYLTRANSFERASE WCAL-RELATED"/>
    <property type="match status" value="1"/>
</dbReference>
<proteinExistence type="inferred from homology"/>
<sequence length="860" mass="89501">MTAPGLSGTLRRGAAISGAALLGVQLLSLAQTLILARLLGPAAIGVYAAGTALTVFLFGVAEGGMRGAVIQRDEDGLETTAATAFWASMTGGLATGLATLAAAPLLAAFFDDPLAGAICAASAGAPLLQALSTVPDALLQRRFAFRRRLVCDPAMALGFVVPAVVLAMLGFGPWSMVVGLYCSNLALLVSTWALAGWRPTARPSWRVWREMATFSAPLVLSSVGERARTLVEAAVVGRWLGTGPLALYRYGRRVAELPSRAVLEVGDYVLFPAFARIAADADRFRVAFARALRLLWCAVVPTAGLVLALGAPTVVVLLGPQWQGAGVVLESMAGWGPGMALTALATGALKGAGHTRPVHLLTASGLVLGIGLVIAGVSWLGLAGVGLAVSVERLVTGGLALDAARRLVGLSRADLGRAIGPPLLAAVPATAVLAGVEHGLVHSASWATAPAIAVLLAEAIGFTLLYMLLLRLLAPTTVAELRTALGRDHRPGSAETAPVVWVSTSRRTRGGIASYVSTMVGTSLFADGGVRHVESHVDGSLARRLRAFAGATTTVVGLLVRRRLPVLHVHTASRGSFLRKALLVHLASRAGAATVVHMHGGAFTEWHDARSAAVRGWIRATLQRADAVIALNDTWRSRLVRIAPLARIVVVRNPVPILATAPHDPPDPPQVLHLGRLSAAKGTFDLVEAWAGLGARRAGARLLLAGDGDVEAVRRAVVAAGIEDTVEVLDWQPPERVPELLARSAVLVLPSWAEGQPMAVLEAMAAGLPVVASTAGGLAELVEDGRTGLLVPPGDTEALRDALTALLADPTRRATMGAAGRARVAERHDPESVAHRLAALYREIVAPRTDRLIPRARSRV</sequence>
<evidence type="ECO:0000256" key="1">
    <source>
        <dbReference type="ARBA" id="ARBA00009481"/>
    </source>
</evidence>
<keyword evidence="4" id="KW-0472">Membrane</keyword>
<feature type="transmembrane region" description="Helical" evidence="4">
    <location>
        <begin position="178"/>
        <end position="197"/>
    </location>
</feature>
<comment type="caution">
    <text evidence="6">The sequence shown here is derived from an EMBL/GenBank/DDBJ whole genome shotgun (WGS) entry which is preliminary data.</text>
</comment>
<feature type="transmembrane region" description="Helical" evidence="4">
    <location>
        <begin position="42"/>
        <end position="61"/>
    </location>
</feature>
<feature type="transmembrane region" description="Helical" evidence="4">
    <location>
        <begin position="361"/>
        <end position="389"/>
    </location>
</feature>
<evidence type="ECO:0000313" key="6">
    <source>
        <dbReference type="EMBL" id="MDL5159005.1"/>
    </source>
</evidence>
<feature type="transmembrane region" description="Helical" evidence="4">
    <location>
        <begin position="154"/>
        <end position="172"/>
    </location>
</feature>
<evidence type="ECO:0000256" key="2">
    <source>
        <dbReference type="ARBA" id="ARBA00022676"/>
    </source>
</evidence>
<dbReference type="Gene3D" id="3.40.50.2000">
    <property type="entry name" value="Glycogen Phosphorylase B"/>
    <property type="match status" value="2"/>
</dbReference>
<dbReference type="Proteomes" id="UP001231924">
    <property type="component" value="Unassembled WGS sequence"/>
</dbReference>
<feature type="transmembrane region" description="Helical" evidence="4">
    <location>
        <begin position="114"/>
        <end position="134"/>
    </location>
</feature>
<name>A0ABT7MEC9_9PSEU</name>
<protein>
    <submittedName>
        <fullName evidence="6">Oligosaccharide flippase family protein</fullName>
    </submittedName>
</protein>
<dbReference type="CDD" id="cd03801">
    <property type="entry name" value="GT4_PimA-like"/>
    <property type="match status" value="1"/>
</dbReference>
<dbReference type="PANTHER" id="PTHR12526">
    <property type="entry name" value="GLYCOSYLTRANSFERASE"/>
    <property type="match status" value="1"/>
</dbReference>
<dbReference type="InterPro" id="IPR028098">
    <property type="entry name" value="Glyco_trans_4-like_N"/>
</dbReference>
<reference evidence="6 7" key="1">
    <citation type="submission" date="2023-06" db="EMBL/GenBank/DDBJ databases">
        <title>Actinomycetospora Odt1-22.</title>
        <authorList>
            <person name="Supong K."/>
        </authorList>
    </citation>
    <scope>NUCLEOTIDE SEQUENCE [LARGE SCALE GENOMIC DNA]</scope>
    <source>
        <strain evidence="6 7">Odt1-22</strain>
    </source>
</reference>
<feature type="transmembrane region" description="Helical" evidence="4">
    <location>
        <begin position="294"/>
        <end position="320"/>
    </location>
</feature>
<gene>
    <name evidence="6" type="ORF">QRT03_23765</name>
</gene>
<evidence type="ECO:0000256" key="3">
    <source>
        <dbReference type="ARBA" id="ARBA00022679"/>
    </source>
</evidence>
<feature type="transmembrane region" description="Helical" evidence="4">
    <location>
        <begin position="82"/>
        <end position="108"/>
    </location>
</feature>
<dbReference type="EMBL" id="JASVWF010000006">
    <property type="protein sequence ID" value="MDL5159005.1"/>
    <property type="molecule type" value="Genomic_DNA"/>
</dbReference>
<feature type="transmembrane region" description="Helical" evidence="4">
    <location>
        <begin position="451"/>
        <end position="473"/>
    </location>
</feature>
<dbReference type="RefSeq" id="WP_286055572.1">
    <property type="nucleotide sequence ID" value="NZ_JASVWF010000006.1"/>
</dbReference>
<keyword evidence="3" id="KW-0808">Transferase</keyword>
<evidence type="ECO:0000259" key="5">
    <source>
        <dbReference type="Pfam" id="PF13439"/>
    </source>
</evidence>
<organism evidence="6 7">
    <name type="scientific">Actinomycetospora termitidis</name>
    <dbReference type="NCBI Taxonomy" id="3053470"/>
    <lineage>
        <taxon>Bacteria</taxon>
        <taxon>Bacillati</taxon>
        <taxon>Actinomycetota</taxon>
        <taxon>Actinomycetes</taxon>
        <taxon>Pseudonocardiales</taxon>
        <taxon>Pseudonocardiaceae</taxon>
        <taxon>Actinomycetospora</taxon>
    </lineage>
</organism>
<comment type="similarity">
    <text evidence="1">Belongs to the glycosyltransferase group 1 family. Glycosyltransferase 4 subfamily.</text>
</comment>
<dbReference type="Pfam" id="PF13439">
    <property type="entry name" value="Glyco_transf_4"/>
    <property type="match status" value="1"/>
</dbReference>
<feature type="domain" description="Glycosyltransferase subfamily 4-like N-terminal" evidence="5">
    <location>
        <begin position="540"/>
        <end position="656"/>
    </location>
</feature>
<keyword evidence="4" id="KW-1133">Transmembrane helix</keyword>
<keyword evidence="4" id="KW-0812">Transmembrane</keyword>
<evidence type="ECO:0000256" key="4">
    <source>
        <dbReference type="SAM" id="Phobius"/>
    </source>
</evidence>
<keyword evidence="2" id="KW-0328">Glycosyltransferase</keyword>
<keyword evidence="7" id="KW-1185">Reference proteome</keyword>
<feature type="transmembrane region" description="Helical" evidence="4">
    <location>
        <begin position="332"/>
        <end position="349"/>
    </location>
</feature>
<dbReference type="Pfam" id="PF13692">
    <property type="entry name" value="Glyco_trans_1_4"/>
    <property type="match status" value="1"/>
</dbReference>
<dbReference type="SUPFAM" id="SSF53756">
    <property type="entry name" value="UDP-Glycosyltransferase/glycogen phosphorylase"/>
    <property type="match status" value="1"/>
</dbReference>
<accession>A0ABT7MEC9</accession>
<evidence type="ECO:0000313" key="7">
    <source>
        <dbReference type="Proteomes" id="UP001231924"/>
    </source>
</evidence>